<accession>A0A1R3G8C0</accession>
<keyword evidence="3" id="KW-1185">Reference proteome</keyword>
<dbReference type="Proteomes" id="UP000187203">
    <property type="component" value="Unassembled WGS sequence"/>
</dbReference>
<sequence>MHAYCQKENAMPNATQLKSPIPLVTATFLFVTFFLPVYA</sequence>
<evidence type="ECO:0000313" key="3">
    <source>
        <dbReference type="Proteomes" id="UP000187203"/>
    </source>
</evidence>
<keyword evidence="1" id="KW-0472">Membrane</keyword>
<dbReference type="EMBL" id="AWUE01023273">
    <property type="protein sequence ID" value="OMO54344.1"/>
    <property type="molecule type" value="Genomic_DNA"/>
</dbReference>
<organism evidence="2 3">
    <name type="scientific">Corchorus olitorius</name>
    <dbReference type="NCBI Taxonomy" id="93759"/>
    <lineage>
        <taxon>Eukaryota</taxon>
        <taxon>Viridiplantae</taxon>
        <taxon>Streptophyta</taxon>
        <taxon>Embryophyta</taxon>
        <taxon>Tracheophyta</taxon>
        <taxon>Spermatophyta</taxon>
        <taxon>Magnoliopsida</taxon>
        <taxon>eudicotyledons</taxon>
        <taxon>Gunneridae</taxon>
        <taxon>Pentapetalae</taxon>
        <taxon>rosids</taxon>
        <taxon>malvids</taxon>
        <taxon>Malvales</taxon>
        <taxon>Malvaceae</taxon>
        <taxon>Grewioideae</taxon>
        <taxon>Apeibeae</taxon>
        <taxon>Corchorus</taxon>
    </lineage>
</organism>
<comment type="caution">
    <text evidence="2">The sequence shown here is derived from an EMBL/GenBank/DDBJ whole genome shotgun (WGS) entry which is preliminary data.</text>
</comment>
<name>A0A1R3G8C0_9ROSI</name>
<keyword evidence="1" id="KW-1133">Transmembrane helix</keyword>
<keyword evidence="1" id="KW-0812">Transmembrane</keyword>
<feature type="transmembrane region" description="Helical" evidence="1">
    <location>
        <begin position="21"/>
        <end position="38"/>
    </location>
</feature>
<dbReference type="AlphaFoldDB" id="A0A1R3G8C0"/>
<gene>
    <name evidence="2" type="ORF">COLO4_36521</name>
</gene>
<reference evidence="3" key="1">
    <citation type="submission" date="2013-09" db="EMBL/GenBank/DDBJ databases">
        <title>Corchorus olitorius genome sequencing.</title>
        <authorList>
            <person name="Alam M."/>
            <person name="Haque M.S."/>
            <person name="Islam M.S."/>
            <person name="Emdad E.M."/>
            <person name="Islam M.M."/>
            <person name="Ahmed B."/>
            <person name="Halim A."/>
            <person name="Hossen Q.M.M."/>
            <person name="Hossain M.Z."/>
            <person name="Ahmed R."/>
            <person name="Khan M.M."/>
            <person name="Islam R."/>
            <person name="Rashid M.M."/>
            <person name="Khan S.A."/>
            <person name="Rahman M.S."/>
            <person name="Alam M."/>
            <person name="Yahiya A.S."/>
            <person name="Khan M.S."/>
            <person name="Azam M.S."/>
            <person name="Haque T."/>
            <person name="Lashkar M.Z.H."/>
            <person name="Akhand A.I."/>
            <person name="Morshed G."/>
            <person name="Roy S."/>
            <person name="Uddin K.S."/>
            <person name="Rabeya T."/>
            <person name="Hossain A.S."/>
            <person name="Chowdhury A."/>
            <person name="Snigdha A.R."/>
            <person name="Mortoza M.S."/>
            <person name="Matin S.A."/>
            <person name="Hoque S.M.E."/>
            <person name="Islam M.K."/>
            <person name="Roy D.K."/>
            <person name="Haider R."/>
            <person name="Moosa M.M."/>
            <person name="Elias S.M."/>
            <person name="Hasan A.M."/>
            <person name="Jahan S."/>
            <person name="Shafiuddin M."/>
            <person name="Mahmood N."/>
            <person name="Shommy N.S."/>
        </authorList>
    </citation>
    <scope>NUCLEOTIDE SEQUENCE [LARGE SCALE GENOMIC DNA]</scope>
    <source>
        <strain evidence="3">cv. O-4</strain>
    </source>
</reference>
<proteinExistence type="predicted"/>
<evidence type="ECO:0000256" key="1">
    <source>
        <dbReference type="SAM" id="Phobius"/>
    </source>
</evidence>
<evidence type="ECO:0000313" key="2">
    <source>
        <dbReference type="EMBL" id="OMO54344.1"/>
    </source>
</evidence>
<protein>
    <submittedName>
        <fullName evidence="2">Uncharacterized protein</fullName>
    </submittedName>
</protein>